<keyword evidence="11" id="KW-1185">Reference proteome</keyword>
<dbReference type="Gene3D" id="3.40.190.90">
    <property type="match status" value="1"/>
</dbReference>
<comment type="caution">
    <text evidence="10">The sequence shown here is derived from an EMBL/GenBank/DDBJ whole genome shotgun (WGS) entry which is preliminary data.</text>
</comment>
<comment type="cofactor">
    <cofactor evidence="8">
        <name>Mn(2+)</name>
        <dbReference type="ChEBI" id="CHEBI:29035"/>
    </cofactor>
</comment>
<dbReference type="EMBL" id="QNRR01000001">
    <property type="protein sequence ID" value="RBP47977.1"/>
    <property type="molecule type" value="Genomic_DNA"/>
</dbReference>
<evidence type="ECO:0000256" key="1">
    <source>
        <dbReference type="ARBA" id="ARBA00001273"/>
    </source>
</evidence>
<dbReference type="Pfam" id="PF03320">
    <property type="entry name" value="FBPase_glpX"/>
    <property type="match status" value="1"/>
</dbReference>
<comment type="similarity">
    <text evidence="2 7">Belongs to the FBPase class 2 family.</text>
</comment>
<dbReference type="NCBIfam" id="TIGR00330">
    <property type="entry name" value="glpX"/>
    <property type="match status" value="1"/>
</dbReference>
<dbReference type="GO" id="GO:0030388">
    <property type="term" value="P:fructose 1,6-bisphosphate metabolic process"/>
    <property type="evidence" value="ECO:0007669"/>
    <property type="project" value="TreeGrafter"/>
</dbReference>
<dbReference type="Proteomes" id="UP000253426">
    <property type="component" value="Unassembled WGS sequence"/>
</dbReference>
<evidence type="ECO:0000256" key="3">
    <source>
        <dbReference type="ARBA" id="ARBA00022723"/>
    </source>
</evidence>
<feature type="binding site" evidence="9">
    <location>
        <begin position="106"/>
        <end position="108"/>
    </location>
    <ligand>
        <name>substrate</name>
    </ligand>
</feature>
<feature type="binding site" evidence="8">
    <location>
        <position position="73"/>
    </location>
    <ligand>
        <name>Mn(2+)</name>
        <dbReference type="ChEBI" id="CHEBI:29035"/>
        <label>1</label>
    </ligand>
</feature>
<keyword evidence="4" id="KW-0378">Hydrolase</keyword>
<dbReference type="SUPFAM" id="SSF56655">
    <property type="entry name" value="Carbohydrate phosphatase"/>
    <property type="match status" value="1"/>
</dbReference>
<feature type="binding site" evidence="9">
    <location>
        <begin position="215"/>
        <end position="217"/>
    </location>
    <ligand>
        <name>substrate</name>
    </ligand>
</feature>
<evidence type="ECO:0000313" key="11">
    <source>
        <dbReference type="Proteomes" id="UP000253426"/>
    </source>
</evidence>
<accession>A0A366HV51</accession>
<feature type="binding site" evidence="9">
    <location>
        <position position="239"/>
    </location>
    <ligand>
        <name>substrate</name>
    </ligand>
</feature>
<dbReference type="PANTHER" id="PTHR30447">
    <property type="entry name" value="FRUCTOSE-1,6-BISPHOSPHATASE CLASS 2"/>
    <property type="match status" value="1"/>
</dbReference>
<proteinExistence type="inferred from homology"/>
<feature type="binding site" evidence="8">
    <location>
        <position position="49"/>
    </location>
    <ligand>
        <name>Mn(2+)</name>
        <dbReference type="ChEBI" id="CHEBI:29035"/>
        <label>1</label>
    </ligand>
</feature>
<evidence type="ECO:0000256" key="7">
    <source>
        <dbReference type="PIRNR" id="PIRNR004532"/>
    </source>
</evidence>
<organism evidence="10 11">
    <name type="scientific">Roseimicrobium gellanilyticum</name>
    <dbReference type="NCBI Taxonomy" id="748857"/>
    <lineage>
        <taxon>Bacteria</taxon>
        <taxon>Pseudomonadati</taxon>
        <taxon>Verrucomicrobiota</taxon>
        <taxon>Verrucomicrobiia</taxon>
        <taxon>Verrucomicrobiales</taxon>
        <taxon>Verrucomicrobiaceae</taxon>
        <taxon>Roseimicrobium</taxon>
    </lineage>
</organism>
<comment type="catalytic activity">
    <reaction evidence="1">
        <text>beta-D-fructose 1,6-bisphosphate + H2O = beta-D-fructose 6-phosphate + phosphate</text>
        <dbReference type="Rhea" id="RHEA:11064"/>
        <dbReference type="ChEBI" id="CHEBI:15377"/>
        <dbReference type="ChEBI" id="CHEBI:32966"/>
        <dbReference type="ChEBI" id="CHEBI:43474"/>
        <dbReference type="ChEBI" id="CHEBI:57634"/>
        <dbReference type="EC" id="3.1.3.11"/>
    </reaction>
</comment>
<feature type="binding site" evidence="9">
    <location>
        <position position="142"/>
    </location>
    <ligand>
        <name>substrate</name>
    </ligand>
</feature>
<keyword evidence="6 7" id="KW-0119">Carbohydrate metabolism</keyword>
<dbReference type="InterPro" id="IPR004464">
    <property type="entry name" value="FBPase_class-2/SBPase"/>
</dbReference>
<dbReference type="GO" id="GO:0006071">
    <property type="term" value="P:glycerol metabolic process"/>
    <property type="evidence" value="ECO:0007669"/>
    <property type="project" value="InterPro"/>
</dbReference>
<dbReference type="Gene3D" id="3.30.540.10">
    <property type="entry name" value="Fructose-1,6-Bisphosphatase, subunit A, domain 1"/>
    <property type="match status" value="1"/>
</dbReference>
<keyword evidence="5 8" id="KW-0464">Manganese</keyword>
<gene>
    <name evidence="10" type="ORF">DES53_101777</name>
</gene>
<feature type="binding site" evidence="8">
    <location>
        <position position="106"/>
    </location>
    <ligand>
        <name>Mn(2+)</name>
        <dbReference type="ChEBI" id="CHEBI:29035"/>
        <label>2</label>
    </ligand>
</feature>
<dbReference type="GO" id="GO:0006094">
    <property type="term" value="P:gluconeogenesis"/>
    <property type="evidence" value="ECO:0007669"/>
    <property type="project" value="InterPro"/>
</dbReference>
<sequence length="360" mass="38642">MLLMSDSLPPLRSPLDLERVLEFEFVRATENAALQAIHYLGRGEKEKADAAACAAIAGVFDILDIKGEVVIGEGIKDEAPGIFIGEQLGTWRDGAPRFDIALDPIDGTSNIAKGMPNSISVIAAAQIPVGAPHAMRDLPSFYSHKIAFGPAVKQLLNGSGRNLLDMPMKDTLQFIADALGKRVGELVVCTMDRPRHDTIIKQVREAGAALRMISDGDITAAVAPSMPGSGVDVYIGMGGSPEGVLAAAALKCLGGDMQLRMWFDKTRHEAHFNEVSGSLSKEELERVYQVDDLVIGESALFCATGISDSPLLPGVKITGHRAETHSVLMRARSGTVRHITATHNLDRKLIPMRPSFAKLM</sequence>
<feature type="binding site" evidence="8">
    <location>
        <position position="103"/>
    </location>
    <ligand>
        <name>Mn(2+)</name>
        <dbReference type="ChEBI" id="CHEBI:29035"/>
        <label>2</label>
    </ligand>
</feature>
<keyword evidence="3 8" id="KW-0479">Metal-binding</keyword>
<evidence type="ECO:0000313" key="10">
    <source>
        <dbReference type="EMBL" id="RBP47977.1"/>
    </source>
</evidence>
<evidence type="ECO:0000256" key="8">
    <source>
        <dbReference type="PIRSR" id="PIRSR004532-1"/>
    </source>
</evidence>
<evidence type="ECO:0000256" key="5">
    <source>
        <dbReference type="ARBA" id="ARBA00023211"/>
    </source>
</evidence>
<evidence type="ECO:0000256" key="2">
    <source>
        <dbReference type="ARBA" id="ARBA00008989"/>
    </source>
</evidence>
<feature type="binding site" evidence="8">
    <location>
        <position position="242"/>
    </location>
    <ligand>
        <name>Mn(2+)</name>
        <dbReference type="ChEBI" id="CHEBI:29035"/>
        <label>2</label>
    </ligand>
</feature>
<dbReference type="PIRSF" id="PIRSF004532">
    <property type="entry name" value="GlpX"/>
    <property type="match status" value="1"/>
</dbReference>
<evidence type="ECO:0000256" key="6">
    <source>
        <dbReference type="ARBA" id="ARBA00023277"/>
    </source>
</evidence>
<feature type="binding site" evidence="9">
    <location>
        <begin position="193"/>
        <end position="195"/>
    </location>
    <ligand>
        <name>substrate</name>
    </ligand>
</feature>
<dbReference type="GO" id="GO:0042132">
    <property type="term" value="F:fructose 1,6-bisphosphate 1-phosphatase activity"/>
    <property type="evidence" value="ECO:0007669"/>
    <property type="project" value="UniProtKB-EC"/>
</dbReference>
<dbReference type="GO" id="GO:0005829">
    <property type="term" value="C:cytosol"/>
    <property type="evidence" value="ECO:0007669"/>
    <property type="project" value="TreeGrafter"/>
</dbReference>
<dbReference type="PANTHER" id="PTHR30447:SF0">
    <property type="entry name" value="FRUCTOSE-1,6-BISPHOSPHATASE 1 CLASS 2-RELATED"/>
    <property type="match status" value="1"/>
</dbReference>
<dbReference type="AlphaFoldDB" id="A0A366HV51"/>
<evidence type="ECO:0000256" key="4">
    <source>
        <dbReference type="ARBA" id="ARBA00022801"/>
    </source>
</evidence>
<protein>
    <recommendedName>
        <fullName evidence="7">Fructose-1,6-bisphosphatase</fullName>
    </recommendedName>
</protein>
<evidence type="ECO:0000256" key="9">
    <source>
        <dbReference type="PIRSR" id="PIRSR004532-2"/>
    </source>
</evidence>
<name>A0A366HV51_9BACT</name>
<dbReference type="GO" id="GO:0046872">
    <property type="term" value="F:metal ion binding"/>
    <property type="evidence" value="ECO:0007669"/>
    <property type="project" value="UniProtKB-KW"/>
</dbReference>
<reference evidence="10 11" key="1">
    <citation type="submission" date="2018-06" db="EMBL/GenBank/DDBJ databases">
        <title>Genomic Encyclopedia of Type Strains, Phase IV (KMG-IV): sequencing the most valuable type-strain genomes for metagenomic binning, comparative biology and taxonomic classification.</title>
        <authorList>
            <person name="Goeker M."/>
        </authorList>
    </citation>
    <scope>NUCLEOTIDE SEQUENCE [LARGE SCALE GENOMIC DNA]</scope>
    <source>
        <strain evidence="10 11">DSM 25532</strain>
    </source>
</reference>